<evidence type="ECO:0000256" key="2">
    <source>
        <dbReference type="ARBA" id="ARBA00022801"/>
    </source>
</evidence>
<protein>
    <submittedName>
        <fullName evidence="7">Exonuclease II Exo2</fullName>
    </submittedName>
</protein>
<keyword evidence="2" id="KW-0378">Hydrolase</keyword>
<evidence type="ECO:0000313" key="8">
    <source>
        <dbReference type="Proteomes" id="UP001140172"/>
    </source>
</evidence>
<keyword evidence="8" id="KW-1185">Reference proteome</keyword>
<evidence type="ECO:0000256" key="4">
    <source>
        <dbReference type="SAM" id="MobiDB-lite"/>
    </source>
</evidence>
<dbReference type="Pfam" id="PF03159">
    <property type="entry name" value="XRN_N"/>
    <property type="match status" value="1"/>
</dbReference>
<sequence>MGVPGLMRWFHRNFPAACRLRTHFGSQDTVHSLFIDLNSTLHQSSRINDGDVSSVSTAINKIVNRVKPQSLLYIAIDGVPPRIKEQLQRQRRSKKSGGTVADGKPEKAFSSYMITPGTEWMQSVEQHMVKYIEERRIASPRWKDLKIIFSGSGDPGEGEQKIMNYLRSQAKHDEEHCVWSSDADSILLSLATHVPNITVVNCNSDIETGQFYAVLIDRLAEQLALKYSGREYAKVNRLRQNQTVDDLVFMSFFFGNDFLPSRPFVKVDSDAMCVDSLWSMYARLSQENQCLVRNGDINVRAFEALLRMSIGEIEDREFRKLIGVTPLGSQVTTLRARHLDWDKQRLKLADKAQSPLKAPSEKKPTKRKSKAGRLVPFVWTGHIEQLSQVDFDQYSVSELLGAYPVCSTQNIEYHTAEECLAANVSQLSIDGIPLVSPALVPVVQAAAAVVNGRPSLNTSASSAYISSSKLKWIPTFANTLGLECSIGSGRGAADCADGTRYKRQRTGDTSAASESDAEDRPSATVSVGDPSLHLPMQVIRL</sequence>
<evidence type="ECO:0000256" key="3">
    <source>
        <dbReference type="ARBA" id="ARBA00022839"/>
    </source>
</evidence>
<dbReference type="InterPro" id="IPR041412">
    <property type="entry name" value="Xrn1_helical"/>
</dbReference>
<reference evidence="7" key="1">
    <citation type="submission" date="2022-07" db="EMBL/GenBank/DDBJ databases">
        <title>Phylogenomic reconstructions and comparative analyses of Kickxellomycotina fungi.</title>
        <authorList>
            <person name="Reynolds N.K."/>
            <person name="Stajich J.E."/>
            <person name="Barry K."/>
            <person name="Grigoriev I.V."/>
            <person name="Crous P."/>
            <person name="Smith M.E."/>
        </authorList>
    </citation>
    <scope>NUCLEOTIDE SEQUENCE</scope>
    <source>
        <strain evidence="7">BCRC 34489</strain>
    </source>
</reference>
<dbReference type="GO" id="GO:0004534">
    <property type="term" value="F:5'-3' RNA exonuclease activity"/>
    <property type="evidence" value="ECO:0007669"/>
    <property type="project" value="UniProtKB-ARBA"/>
</dbReference>
<dbReference type="PANTHER" id="PTHR12341">
    <property type="entry name" value="5'-&gt;3' EXORIBONUCLEASE"/>
    <property type="match status" value="1"/>
</dbReference>
<dbReference type="InterPro" id="IPR027073">
    <property type="entry name" value="5_3_exoribonuclease"/>
</dbReference>
<accession>A0A9W8H6U7</accession>
<keyword evidence="1" id="KW-0540">Nuclease</keyword>
<dbReference type="OrthoDB" id="372487at2759"/>
<dbReference type="Gene3D" id="3.40.50.12390">
    <property type="match status" value="2"/>
</dbReference>
<comment type="caution">
    <text evidence="7">The sequence shown here is derived from an EMBL/GenBank/DDBJ whole genome shotgun (WGS) entry which is preliminary data.</text>
</comment>
<evidence type="ECO:0000259" key="5">
    <source>
        <dbReference type="Pfam" id="PF03159"/>
    </source>
</evidence>
<feature type="domain" description="Xrn1 N-terminal" evidence="5">
    <location>
        <begin position="1"/>
        <end position="200"/>
    </location>
</feature>
<evidence type="ECO:0000256" key="1">
    <source>
        <dbReference type="ARBA" id="ARBA00022722"/>
    </source>
</evidence>
<proteinExistence type="predicted"/>
<dbReference type="EMBL" id="JANBUM010000503">
    <property type="protein sequence ID" value="KAJ2776319.1"/>
    <property type="molecule type" value="Genomic_DNA"/>
</dbReference>
<name>A0A9W8H6U7_9FUNG</name>
<dbReference type="GO" id="GO:0000956">
    <property type="term" value="P:nuclear-transcribed mRNA catabolic process"/>
    <property type="evidence" value="ECO:0007669"/>
    <property type="project" value="TreeGrafter"/>
</dbReference>
<keyword evidence="3 7" id="KW-0269">Exonuclease</keyword>
<feature type="non-terminal residue" evidence="7">
    <location>
        <position position="541"/>
    </location>
</feature>
<dbReference type="AlphaFoldDB" id="A0A9W8H6U7"/>
<evidence type="ECO:0000313" key="7">
    <source>
        <dbReference type="EMBL" id="KAJ2776319.1"/>
    </source>
</evidence>
<dbReference type="InterPro" id="IPR004859">
    <property type="entry name" value="Xrn1_N"/>
</dbReference>
<dbReference type="Pfam" id="PF17846">
    <property type="entry name" value="XRN_M"/>
    <property type="match status" value="1"/>
</dbReference>
<organism evidence="7 8">
    <name type="scientific">Coemansia interrupta</name>
    <dbReference type="NCBI Taxonomy" id="1126814"/>
    <lineage>
        <taxon>Eukaryota</taxon>
        <taxon>Fungi</taxon>
        <taxon>Fungi incertae sedis</taxon>
        <taxon>Zoopagomycota</taxon>
        <taxon>Kickxellomycotina</taxon>
        <taxon>Kickxellomycetes</taxon>
        <taxon>Kickxellales</taxon>
        <taxon>Kickxellaceae</taxon>
        <taxon>Coemansia</taxon>
    </lineage>
</organism>
<feature type="domain" description="Xrn1 helical" evidence="6">
    <location>
        <begin position="241"/>
        <end position="321"/>
    </location>
</feature>
<gene>
    <name evidence="7" type="primary">exo2_2</name>
    <name evidence="7" type="ORF">GGI15_004879</name>
</gene>
<dbReference type="PANTHER" id="PTHR12341:SF70">
    <property type="entry name" value="XRN1 N-TERMINAL DOMAIN-CONTAINING PROTEIN"/>
    <property type="match status" value="1"/>
</dbReference>
<dbReference type="GO" id="GO:0016075">
    <property type="term" value="P:rRNA catabolic process"/>
    <property type="evidence" value="ECO:0007669"/>
    <property type="project" value="TreeGrafter"/>
</dbReference>
<feature type="region of interest" description="Disordered" evidence="4">
    <location>
        <begin position="499"/>
        <end position="530"/>
    </location>
</feature>
<dbReference type="GO" id="GO:0005634">
    <property type="term" value="C:nucleus"/>
    <property type="evidence" value="ECO:0007669"/>
    <property type="project" value="TreeGrafter"/>
</dbReference>
<dbReference type="Proteomes" id="UP001140172">
    <property type="component" value="Unassembled WGS sequence"/>
</dbReference>
<feature type="region of interest" description="Disordered" evidence="4">
    <location>
        <begin position="350"/>
        <end position="369"/>
    </location>
</feature>
<dbReference type="GO" id="GO:0003723">
    <property type="term" value="F:RNA binding"/>
    <property type="evidence" value="ECO:0007669"/>
    <property type="project" value="TreeGrafter"/>
</dbReference>
<evidence type="ECO:0000259" key="6">
    <source>
        <dbReference type="Pfam" id="PF17846"/>
    </source>
</evidence>